<evidence type="ECO:0000313" key="2">
    <source>
        <dbReference type="EMBL" id="KAG5492694.1"/>
    </source>
</evidence>
<reference evidence="2 3" key="1">
    <citation type="submission" date="2021-02" db="EMBL/GenBank/DDBJ databases">
        <title>Porcisia hertigi Genome sequencing and assembly.</title>
        <authorList>
            <person name="Almutairi H."/>
            <person name="Gatherer D."/>
        </authorList>
    </citation>
    <scope>NUCLEOTIDE SEQUENCE [LARGE SCALE GENOMIC DNA]</scope>
    <source>
        <strain evidence="2 3">C119</strain>
    </source>
</reference>
<proteinExistence type="predicted"/>
<sequence length="1300" mass="142393">MVNACSTRQMPPLSSPPTPATIKDAATYMDHCLRDKVRLTLQTCLLDRPRDPVQVVAQGLREMSEHDVPSHRIQEPSGVLGDYTEAPSVHPSQWSAPPLLRLEDGAEYKLRPLSYDFRRAAGKPPLAEATLPAPVFPSVEYREAMPSYEVASRLRELHLMDPEAPLVLLVECPALTSGVFFYEGVPYACGGTNERPGNPMAPPSVTALQKVLGEEKVRDFDALIRAAAVEAVDTVHTTLLPSLQVDYLTIFDALENALDTAMQARGVSEANSSGQPSCSKLPSVLFVSYKPDTAHLTYSRLLASYGPRYEAAQRASLKVFRAAQLERKRTYTFAYALDYWSKVQRARETCPGPSRTRNSIVRAVSPYNPKVRTNERASPTLPGESTTSSALADKRSAAKPTKRGLLAYDTVHQTEDSMFLVVVRRLEHAAATLIQSVYRGYRARRSYTHARAASRMCSGAVTDSSLAQCTTKAAGGAESHVDAVLPPLMRACLERLYREGEAFGSLWGDYATSPPPESRRCWIYRPVQRQHNVSDMTQSGVVGNTGAQVLECWVQEELLLPPWRATQPRLHLNLLQRLKDYLTLAQCTSLHDNVRLLLDAPGMSVLQRRAYDGIKSMCLSLFHVAYTEVRQRQANDLPMSFSAYMRQNHAIVLGWFSFPHECSLLVRAMQRTTTDVDPYTPQSESSSGEVGGRESAAERSMMQVVQNQLAVNETLVTVPHSLSVNLATVSAATPAVSILAPQLYISQAPLLPHKEWGQAVAAVLQSVGARATGACAPSLEWMTTANFPLCCCAGRTPVAAMPRLDTQRIEGAQPYDSFVPRVHASTPPFTCAGAAKDLGTGAGTFPATSDVPTTAAVQEWLQGCLACAADVGLKTYLHNTLASEGGLVYYRAPDRKGGVATYTFPTVSPWSTLVREVLRLDDMDSPAYPSERPPSKLSVSELRSEEANEEQAEVTDAVVQEGVTAVRRRSSRFSADVTIPSTHDSVSRQSVATWSSLKLETREIKDDAVQFLTADEVAKEVGATLEEISFKHTRVSLRFSAGITALERLDSFLNHIAESLQYEPNSSLVLAMDLPSQAFYALAAAIFVFRLHDTRDIPAWWNSNAAVTPAVSTSREGARVSSESRVSFLSGFHDVLEKAFPSPQGSRGGLHCTAVQMAALHVSQVMNCAPFSELDLIAGIRCAVQEAEEAAEAGVSPSHSVIRATQLAEQYALLVLLDYYLWSSQSCFTPVMSSFGNCSKLPRMAGRCAFANFVKNVPAALDWIAKIDPWRTSAPDALRLRYSNALRRWDDKHYVCFGAL</sequence>
<evidence type="ECO:0000313" key="3">
    <source>
        <dbReference type="Proteomes" id="UP000674318"/>
    </source>
</evidence>
<dbReference type="Pfam" id="PF00612">
    <property type="entry name" value="IQ"/>
    <property type="match status" value="1"/>
</dbReference>
<dbReference type="Gene3D" id="1.20.5.190">
    <property type="match status" value="1"/>
</dbReference>
<dbReference type="OrthoDB" id="241982at2759"/>
<comment type="caution">
    <text evidence="2">The sequence shown here is derived from an EMBL/GenBank/DDBJ whole genome shotgun (WGS) entry which is preliminary data.</text>
</comment>
<dbReference type="GeneID" id="94287398"/>
<dbReference type="CDD" id="cd23767">
    <property type="entry name" value="IQCD"/>
    <property type="match status" value="1"/>
</dbReference>
<keyword evidence="3" id="KW-1185">Reference proteome</keyword>
<dbReference type="KEGG" id="phet:94287398"/>
<feature type="region of interest" description="Disordered" evidence="1">
    <location>
        <begin position="675"/>
        <end position="696"/>
    </location>
</feature>
<protein>
    <submittedName>
        <fullName evidence="2">Uncharacterized protein</fullName>
    </submittedName>
</protein>
<dbReference type="InterPro" id="IPR000048">
    <property type="entry name" value="IQ_motif_EF-hand-BS"/>
</dbReference>
<dbReference type="EMBL" id="JAFJZO010000035">
    <property type="protein sequence ID" value="KAG5492694.1"/>
    <property type="molecule type" value="Genomic_DNA"/>
</dbReference>
<evidence type="ECO:0000256" key="1">
    <source>
        <dbReference type="SAM" id="MobiDB-lite"/>
    </source>
</evidence>
<dbReference type="Proteomes" id="UP000674318">
    <property type="component" value="Chromosome 35"/>
</dbReference>
<name>A0A836KZG7_9TRYP</name>
<dbReference type="RefSeq" id="XP_067753478.1">
    <property type="nucleotide sequence ID" value="XM_067897321.1"/>
</dbReference>
<organism evidence="2 3">
    <name type="scientific">Porcisia hertigi</name>
    <dbReference type="NCBI Taxonomy" id="2761500"/>
    <lineage>
        <taxon>Eukaryota</taxon>
        <taxon>Discoba</taxon>
        <taxon>Euglenozoa</taxon>
        <taxon>Kinetoplastea</taxon>
        <taxon>Metakinetoplastina</taxon>
        <taxon>Trypanosomatida</taxon>
        <taxon>Trypanosomatidae</taxon>
        <taxon>Leishmaniinae</taxon>
        <taxon>Porcisia</taxon>
    </lineage>
</organism>
<dbReference type="SMART" id="SM00015">
    <property type="entry name" value="IQ"/>
    <property type="match status" value="1"/>
</dbReference>
<dbReference type="PROSITE" id="PS50096">
    <property type="entry name" value="IQ"/>
    <property type="match status" value="1"/>
</dbReference>
<accession>A0A836KZG7</accession>
<feature type="region of interest" description="Disordered" evidence="1">
    <location>
        <begin position="368"/>
        <end position="397"/>
    </location>
</feature>
<gene>
    <name evidence="2" type="ORF">JKF63_01273</name>
</gene>